<keyword evidence="2" id="KW-1185">Reference proteome</keyword>
<reference evidence="2" key="1">
    <citation type="submission" date="2016-10" db="EMBL/GenBank/DDBJ databases">
        <authorList>
            <person name="Varghese N."/>
            <person name="Submissions S."/>
        </authorList>
    </citation>
    <scope>NUCLEOTIDE SEQUENCE [LARGE SCALE GENOMIC DNA]</scope>
    <source>
        <strain evidence="2">CGMCC 4.7042</strain>
    </source>
</reference>
<dbReference type="OrthoDB" id="4277250at2"/>
<dbReference type="STRING" id="1196353.SAMN05444921_108211"/>
<dbReference type="CDD" id="cd07821">
    <property type="entry name" value="PYR_PYL_RCAR_like"/>
    <property type="match status" value="1"/>
</dbReference>
<dbReference type="Pfam" id="PF10604">
    <property type="entry name" value="Polyketide_cyc2"/>
    <property type="match status" value="1"/>
</dbReference>
<dbReference type="AlphaFoldDB" id="A0A1G9TDG8"/>
<dbReference type="GeneID" id="40830187"/>
<dbReference type="EMBL" id="FNHI01000008">
    <property type="protein sequence ID" value="SDM45680.1"/>
    <property type="molecule type" value="Genomic_DNA"/>
</dbReference>
<name>A0A1G9TDG8_9ACTN</name>
<gene>
    <name evidence="1" type="ORF">SAMN05444921_108211</name>
</gene>
<accession>A0A1G9TDG8</accession>
<sequence length="159" mass="17605">MAHRLRPVELDFTLSAPVRLVFTAEVRADPAAVYRALAEDVEGWPGWFTAITSARPTRNGAGREVRLRGGTRFQETIMSTEPGERYAYRIDETNAPGMRAMLEEWRLTAAGSGTRVRWTMAVDGSAPLRLLMGLAKPAMGRAFRDAVRNLDRRLTSAAA</sequence>
<protein>
    <submittedName>
        <fullName evidence="1">Polyketide cyclase / dehydrase and lipid transport</fullName>
    </submittedName>
</protein>
<evidence type="ECO:0000313" key="2">
    <source>
        <dbReference type="Proteomes" id="UP000199063"/>
    </source>
</evidence>
<organism evidence="1 2">
    <name type="scientific">Streptomyces wuyuanensis</name>
    <dbReference type="NCBI Taxonomy" id="1196353"/>
    <lineage>
        <taxon>Bacteria</taxon>
        <taxon>Bacillati</taxon>
        <taxon>Actinomycetota</taxon>
        <taxon>Actinomycetes</taxon>
        <taxon>Kitasatosporales</taxon>
        <taxon>Streptomycetaceae</taxon>
        <taxon>Streptomyces</taxon>
    </lineage>
</organism>
<dbReference type="RefSeq" id="WP_093654644.1">
    <property type="nucleotide sequence ID" value="NZ_FNHI01000008.1"/>
</dbReference>
<proteinExistence type="predicted"/>
<dbReference type="Proteomes" id="UP000199063">
    <property type="component" value="Unassembled WGS sequence"/>
</dbReference>
<dbReference type="InterPro" id="IPR019587">
    <property type="entry name" value="Polyketide_cyclase/dehydratase"/>
</dbReference>
<dbReference type="Gene3D" id="3.30.530.20">
    <property type="match status" value="1"/>
</dbReference>
<evidence type="ECO:0000313" key="1">
    <source>
        <dbReference type="EMBL" id="SDM45680.1"/>
    </source>
</evidence>
<dbReference type="InterPro" id="IPR023393">
    <property type="entry name" value="START-like_dom_sf"/>
</dbReference>
<dbReference type="SUPFAM" id="SSF55961">
    <property type="entry name" value="Bet v1-like"/>
    <property type="match status" value="1"/>
</dbReference>